<evidence type="ECO:0000256" key="6">
    <source>
        <dbReference type="ARBA" id="ARBA00022490"/>
    </source>
</evidence>
<dbReference type="EC" id="2.4.2.8" evidence="15"/>
<comment type="catalytic activity">
    <reaction evidence="13">
        <text>GMP + diphosphate = guanine + 5-phospho-alpha-D-ribose 1-diphosphate</text>
        <dbReference type="Rhea" id="RHEA:25424"/>
        <dbReference type="ChEBI" id="CHEBI:16235"/>
        <dbReference type="ChEBI" id="CHEBI:33019"/>
        <dbReference type="ChEBI" id="CHEBI:58017"/>
        <dbReference type="ChEBI" id="CHEBI:58115"/>
        <dbReference type="EC" id="2.4.2.8"/>
    </reaction>
    <physiologicalReaction direction="right-to-left" evidence="13">
        <dbReference type="Rhea" id="RHEA:25426"/>
    </physiologicalReaction>
</comment>
<comment type="similarity">
    <text evidence="5 15">Belongs to the purine/pyrimidine phosphoribosyltransferase family.</text>
</comment>
<accession>A0A7C1FWA6</accession>
<dbReference type="PANTHER" id="PTHR43340:SF1">
    <property type="entry name" value="HYPOXANTHINE PHOSPHORIBOSYLTRANSFERASE"/>
    <property type="match status" value="1"/>
</dbReference>
<evidence type="ECO:0000256" key="10">
    <source>
        <dbReference type="ARBA" id="ARBA00022726"/>
    </source>
</evidence>
<feature type="domain" description="Phosphoribosyltransferase" evidence="16">
    <location>
        <begin position="29"/>
        <end position="173"/>
    </location>
</feature>
<name>A0A7C1FWA6_9CHLR</name>
<dbReference type="GO" id="GO:0046100">
    <property type="term" value="P:hypoxanthine metabolic process"/>
    <property type="evidence" value="ECO:0007669"/>
    <property type="project" value="TreeGrafter"/>
</dbReference>
<keyword evidence="11 15" id="KW-0547">Nucleotide-binding</keyword>
<keyword evidence="12 15" id="KW-0460">Magnesium</keyword>
<comment type="subcellular location">
    <subcellularLocation>
        <location evidence="2 15">Cytoplasm</location>
    </subcellularLocation>
</comment>
<keyword evidence="7 15" id="KW-0328">Glycosyltransferase</keyword>
<dbReference type="InterPro" id="IPR029057">
    <property type="entry name" value="PRTase-like"/>
</dbReference>
<dbReference type="Pfam" id="PF00156">
    <property type="entry name" value="Pribosyltran"/>
    <property type="match status" value="1"/>
</dbReference>
<evidence type="ECO:0000256" key="3">
    <source>
        <dbReference type="ARBA" id="ARBA00004669"/>
    </source>
</evidence>
<dbReference type="EMBL" id="DSMG01000210">
    <property type="protein sequence ID" value="HDX33875.1"/>
    <property type="molecule type" value="Genomic_DNA"/>
</dbReference>
<protein>
    <recommendedName>
        <fullName evidence="15">Hypoxanthine phosphoribosyltransferase</fullName>
        <ecNumber evidence="15">2.4.2.8</ecNumber>
    </recommendedName>
</protein>
<sequence length="195" mass="22004">MNASFHRPIFDKVSLHQDIAKVLVDETSLRQRVRELGEIINREYAHKDLLLVSVLKGSIVFMADLIRAITIPHEIDFMATSSYGAGVSSSGVVRILKDLNTSIEGRNVVIVEDIIDSGHTLNYLVRILQERRPASLRIMALLDKPERREVDIPVDWVGFSIPNEFVVGYGLDYNEIYRNLPYIGVLKPSVYGAPE</sequence>
<evidence type="ECO:0000256" key="12">
    <source>
        <dbReference type="ARBA" id="ARBA00022842"/>
    </source>
</evidence>
<reference evidence="17" key="1">
    <citation type="journal article" date="2020" name="mSystems">
        <title>Genome- and Community-Level Interaction Insights into Carbon Utilization and Element Cycling Functions of Hydrothermarchaeota in Hydrothermal Sediment.</title>
        <authorList>
            <person name="Zhou Z."/>
            <person name="Liu Y."/>
            <person name="Xu W."/>
            <person name="Pan J."/>
            <person name="Luo Z.H."/>
            <person name="Li M."/>
        </authorList>
    </citation>
    <scope>NUCLEOTIDE SEQUENCE [LARGE SCALE GENOMIC DNA]</scope>
    <source>
        <strain evidence="17">SpSt-289</strain>
    </source>
</reference>
<gene>
    <name evidence="17" type="primary">hpt</name>
    <name evidence="17" type="ORF">ENQ20_20690</name>
</gene>
<dbReference type="SUPFAM" id="SSF53271">
    <property type="entry name" value="PRTase-like"/>
    <property type="match status" value="1"/>
</dbReference>
<dbReference type="Gene3D" id="3.40.50.2020">
    <property type="match status" value="1"/>
</dbReference>
<dbReference type="GO" id="GO:0032263">
    <property type="term" value="P:GMP salvage"/>
    <property type="evidence" value="ECO:0007669"/>
    <property type="project" value="TreeGrafter"/>
</dbReference>
<comment type="caution">
    <text evidence="17">The sequence shown here is derived from an EMBL/GenBank/DDBJ whole genome shotgun (WGS) entry which is preliminary data.</text>
</comment>
<evidence type="ECO:0000256" key="15">
    <source>
        <dbReference type="RuleBase" id="RU364099"/>
    </source>
</evidence>
<dbReference type="GO" id="GO:0032264">
    <property type="term" value="P:IMP salvage"/>
    <property type="evidence" value="ECO:0007669"/>
    <property type="project" value="UniProtKB-UniPathway"/>
</dbReference>
<evidence type="ECO:0000259" key="16">
    <source>
        <dbReference type="Pfam" id="PF00156"/>
    </source>
</evidence>
<dbReference type="InterPro" id="IPR000836">
    <property type="entry name" value="PRTase_dom"/>
</dbReference>
<dbReference type="GO" id="GO:0000166">
    <property type="term" value="F:nucleotide binding"/>
    <property type="evidence" value="ECO:0007669"/>
    <property type="project" value="UniProtKB-KW"/>
</dbReference>
<evidence type="ECO:0000256" key="11">
    <source>
        <dbReference type="ARBA" id="ARBA00022741"/>
    </source>
</evidence>
<dbReference type="GO" id="GO:0006178">
    <property type="term" value="P:guanine salvage"/>
    <property type="evidence" value="ECO:0007669"/>
    <property type="project" value="TreeGrafter"/>
</dbReference>
<dbReference type="GO" id="GO:0006166">
    <property type="term" value="P:purine ribonucleoside salvage"/>
    <property type="evidence" value="ECO:0007669"/>
    <property type="project" value="UniProtKB-KW"/>
</dbReference>
<comment type="pathway">
    <text evidence="4">Purine metabolism; GMP biosynthesis via salvage pathway; GMP from guanine: step 1/1.</text>
</comment>
<evidence type="ECO:0000256" key="5">
    <source>
        <dbReference type="ARBA" id="ARBA00008391"/>
    </source>
</evidence>
<dbReference type="InterPro" id="IPR050408">
    <property type="entry name" value="HGPRT"/>
</dbReference>
<dbReference type="InterPro" id="IPR005904">
    <property type="entry name" value="Hxn_phspho_trans"/>
</dbReference>
<dbReference type="GO" id="GO:0005829">
    <property type="term" value="C:cytosol"/>
    <property type="evidence" value="ECO:0007669"/>
    <property type="project" value="TreeGrafter"/>
</dbReference>
<dbReference type="NCBIfam" id="TIGR01203">
    <property type="entry name" value="HGPRTase"/>
    <property type="match status" value="1"/>
</dbReference>
<keyword evidence="9 15" id="KW-0479">Metal-binding</keyword>
<comment type="cofactor">
    <cofactor evidence="1 15">
        <name>Mg(2+)</name>
        <dbReference type="ChEBI" id="CHEBI:18420"/>
    </cofactor>
</comment>
<organism evidence="17">
    <name type="scientific">Caldilinea aerophila</name>
    <dbReference type="NCBI Taxonomy" id="133453"/>
    <lineage>
        <taxon>Bacteria</taxon>
        <taxon>Bacillati</taxon>
        <taxon>Chloroflexota</taxon>
        <taxon>Caldilineae</taxon>
        <taxon>Caldilineales</taxon>
        <taxon>Caldilineaceae</taxon>
        <taxon>Caldilinea</taxon>
    </lineage>
</organism>
<comment type="pathway">
    <text evidence="3 15">Purine metabolism; IMP biosynthesis via salvage pathway; IMP from hypoxanthine: step 1/1.</text>
</comment>
<evidence type="ECO:0000256" key="4">
    <source>
        <dbReference type="ARBA" id="ARBA00004676"/>
    </source>
</evidence>
<dbReference type="FunFam" id="3.40.50.2020:FF:000006">
    <property type="entry name" value="Hypoxanthine phosphoribosyltransferase"/>
    <property type="match status" value="1"/>
</dbReference>
<dbReference type="GO" id="GO:0000287">
    <property type="term" value="F:magnesium ion binding"/>
    <property type="evidence" value="ECO:0007669"/>
    <property type="project" value="TreeGrafter"/>
</dbReference>
<keyword evidence="10 15" id="KW-0660">Purine salvage</keyword>
<keyword evidence="6 15" id="KW-0963">Cytoplasm</keyword>
<evidence type="ECO:0000313" key="17">
    <source>
        <dbReference type="EMBL" id="HDX33875.1"/>
    </source>
</evidence>
<dbReference type="CDD" id="cd06223">
    <property type="entry name" value="PRTases_typeI"/>
    <property type="match status" value="1"/>
</dbReference>
<dbReference type="GO" id="GO:0052657">
    <property type="term" value="F:guanine phosphoribosyltransferase activity"/>
    <property type="evidence" value="ECO:0007669"/>
    <property type="project" value="UniProtKB-ARBA"/>
</dbReference>
<evidence type="ECO:0000256" key="9">
    <source>
        <dbReference type="ARBA" id="ARBA00022723"/>
    </source>
</evidence>
<evidence type="ECO:0000256" key="1">
    <source>
        <dbReference type="ARBA" id="ARBA00001946"/>
    </source>
</evidence>
<keyword evidence="8 15" id="KW-0808">Transferase</keyword>
<evidence type="ECO:0000256" key="2">
    <source>
        <dbReference type="ARBA" id="ARBA00004496"/>
    </source>
</evidence>
<dbReference type="AlphaFoldDB" id="A0A7C1FWA6"/>
<evidence type="ECO:0000256" key="13">
    <source>
        <dbReference type="ARBA" id="ARBA00048811"/>
    </source>
</evidence>
<dbReference type="GO" id="GO:0004422">
    <property type="term" value="F:hypoxanthine phosphoribosyltransferase activity"/>
    <property type="evidence" value="ECO:0007669"/>
    <property type="project" value="InterPro"/>
</dbReference>
<proteinExistence type="inferred from homology"/>
<comment type="catalytic activity">
    <reaction evidence="14">
        <text>IMP + diphosphate = hypoxanthine + 5-phospho-alpha-D-ribose 1-diphosphate</text>
        <dbReference type="Rhea" id="RHEA:17973"/>
        <dbReference type="ChEBI" id="CHEBI:17368"/>
        <dbReference type="ChEBI" id="CHEBI:33019"/>
        <dbReference type="ChEBI" id="CHEBI:58017"/>
        <dbReference type="ChEBI" id="CHEBI:58053"/>
        <dbReference type="EC" id="2.4.2.8"/>
    </reaction>
    <physiologicalReaction direction="right-to-left" evidence="14">
        <dbReference type="Rhea" id="RHEA:17975"/>
    </physiologicalReaction>
</comment>
<evidence type="ECO:0000256" key="8">
    <source>
        <dbReference type="ARBA" id="ARBA00022679"/>
    </source>
</evidence>
<evidence type="ECO:0000256" key="7">
    <source>
        <dbReference type="ARBA" id="ARBA00022676"/>
    </source>
</evidence>
<evidence type="ECO:0000256" key="14">
    <source>
        <dbReference type="ARBA" id="ARBA00049402"/>
    </source>
</evidence>
<dbReference type="UniPathway" id="UPA00591">
    <property type="reaction ID" value="UER00648"/>
</dbReference>
<dbReference type="PANTHER" id="PTHR43340">
    <property type="entry name" value="HYPOXANTHINE-GUANINE PHOSPHORIBOSYLTRANSFERASE"/>
    <property type="match status" value="1"/>
</dbReference>